<dbReference type="Gene3D" id="1.25.40.10">
    <property type="entry name" value="Tetratricopeptide repeat domain"/>
    <property type="match status" value="1"/>
</dbReference>
<reference evidence="3 4" key="1">
    <citation type="submission" date="2019-04" db="EMBL/GenBank/DDBJ databases">
        <title>Geobacter ruber sp. nov., ferric-reducing bacteria isolated from paddy soil.</title>
        <authorList>
            <person name="Xu Z."/>
            <person name="Masuda Y."/>
            <person name="Itoh H."/>
            <person name="Senoo K."/>
        </authorList>
    </citation>
    <scope>NUCLEOTIDE SEQUENCE [LARGE SCALE GENOMIC DNA]</scope>
    <source>
        <strain evidence="3 4">Red88</strain>
    </source>
</reference>
<proteinExistence type="predicted"/>
<accession>A0A5A9XFB8</accession>
<dbReference type="RefSeq" id="WP_149307686.1">
    <property type="nucleotide sequence ID" value="NZ_SRSD01000006.1"/>
</dbReference>
<feature type="transmembrane region" description="Helical" evidence="2">
    <location>
        <begin position="182"/>
        <end position="206"/>
    </location>
</feature>
<dbReference type="InterPro" id="IPR011990">
    <property type="entry name" value="TPR-like_helical_dom_sf"/>
</dbReference>
<feature type="transmembrane region" description="Helical" evidence="2">
    <location>
        <begin position="350"/>
        <end position="370"/>
    </location>
</feature>
<evidence type="ECO:0000256" key="1">
    <source>
        <dbReference type="PROSITE-ProRule" id="PRU00339"/>
    </source>
</evidence>
<feature type="transmembrane region" description="Helical" evidence="2">
    <location>
        <begin position="20"/>
        <end position="42"/>
    </location>
</feature>
<evidence type="ECO:0000313" key="4">
    <source>
        <dbReference type="Proteomes" id="UP000324298"/>
    </source>
</evidence>
<evidence type="ECO:0000256" key="2">
    <source>
        <dbReference type="SAM" id="Phobius"/>
    </source>
</evidence>
<organism evidence="3 4">
    <name type="scientific">Oryzomonas rubra</name>
    <dbReference type="NCBI Taxonomy" id="2509454"/>
    <lineage>
        <taxon>Bacteria</taxon>
        <taxon>Pseudomonadati</taxon>
        <taxon>Thermodesulfobacteriota</taxon>
        <taxon>Desulfuromonadia</taxon>
        <taxon>Geobacterales</taxon>
        <taxon>Geobacteraceae</taxon>
        <taxon>Oryzomonas</taxon>
    </lineage>
</organism>
<dbReference type="PROSITE" id="PS50005">
    <property type="entry name" value="TPR"/>
    <property type="match status" value="1"/>
</dbReference>
<feature type="transmembrane region" description="Helical" evidence="2">
    <location>
        <begin position="218"/>
        <end position="237"/>
    </location>
</feature>
<evidence type="ECO:0000313" key="3">
    <source>
        <dbReference type="EMBL" id="KAA0891323.1"/>
    </source>
</evidence>
<sequence length="644" mass="72027">MNVATEKTSTGPGKLTENRLFDAVLLGMAVAAVAAFLINQIYDLDVWWHLVIGKDILARLAVPDRDRFALAALGRPYHDSHWLFQAVLAGAHRLGGMAGVQLLMVAVWGGALFVCRRAILRWTSSGTGSILLFFAAMACIERFLPRPEIVTLLMICLFYLRLQEERFRTTGDVALLGVAQVIWANCHGLFVLGPFMAGCYWIVAVWNRLRGAKNDVAPLTRLTALLLAATLATPFGVRGWEYAVLLFREADTSSAVALKNVGELSPTLGRAAMSAPAFWFFAFLLVAACGVAIAAAVRRGCAPQRVLIVAAMGVAALSGRRNMALFALVAAPFVAEHLRFVLPARPREGLAVIIRSAALLAMAAMVWFSLSGQYYLRMEIPSRFGLGATPSFFPHDLPQFIRKSGFRGQVFNSNNLGGFYLYHFYPQQVPLTDGRWEIYERTILDGIQRAPADPLLWQQMVLGYGITGILLQHTSSEAQALLPVLPMDPRWRLVYYDYAASFWMRTDVPNLPPPVDLTSRALPQFPGRVDDCLILDAFLERVGAAPPRLENLQRMLSFGWKQDQALERIGMLQIRMRLWREAERTFMRLNREYPANLTALNELAFMAYRRGDVKSAEYLLRKALDLNPDNQEMRQNYQRIRGGR</sequence>
<keyword evidence="2" id="KW-0812">Transmembrane</keyword>
<keyword evidence="1" id="KW-0802">TPR repeat</keyword>
<dbReference type="EMBL" id="SRSD01000006">
    <property type="protein sequence ID" value="KAA0891323.1"/>
    <property type="molecule type" value="Genomic_DNA"/>
</dbReference>
<feature type="transmembrane region" description="Helical" evidence="2">
    <location>
        <begin position="94"/>
        <end position="115"/>
    </location>
</feature>
<keyword evidence="2" id="KW-0472">Membrane</keyword>
<dbReference type="SUPFAM" id="SSF48452">
    <property type="entry name" value="TPR-like"/>
    <property type="match status" value="1"/>
</dbReference>
<protein>
    <submittedName>
        <fullName evidence="3">Tetratricopeptide repeat protein</fullName>
    </submittedName>
</protein>
<feature type="repeat" description="TPR" evidence="1">
    <location>
        <begin position="597"/>
        <end position="630"/>
    </location>
</feature>
<dbReference type="InterPro" id="IPR019734">
    <property type="entry name" value="TPR_rpt"/>
</dbReference>
<keyword evidence="4" id="KW-1185">Reference proteome</keyword>
<keyword evidence="2" id="KW-1133">Transmembrane helix</keyword>
<comment type="caution">
    <text evidence="3">The sequence shown here is derived from an EMBL/GenBank/DDBJ whole genome shotgun (WGS) entry which is preliminary data.</text>
</comment>
<dbReference type="Proteomes" id="UP000324298">
    <property type="component" value="Unassembled WGS sequence"/>
</dbReference>
<dbReference type="AlphaFoldDB" id="A0A5A9XFB8"/>
<gene>
    <name evidence="3" type="ORF">ET418_11100</name>
</gene>
<dbReference type="OrthoDB" id="9786218at2"/>
<name>A0A5A9XFB8_9BACT</name>
<feature type="transmembrane region" description="Helical" evidence="2">
    <location>
        <begin position="277"/>
        <end position="297"/>
    </location>
</feature>